<dbReference type="GO" id="GO:0046872">
    <property type="term" value="F:metal ion binding"/>
    <property type="evidence" value="ECO:0007669"/>
    <property type="project" value="UniProtKB-KW"/>
</dbReference>
<dbReference type="PANTHER" id="PTHR11938">
    <property type="entry name" value="FAD NADPH DEHYDROGENASE/OXIDOREDUCTASE"/>
    <property type="match status" value="1"/>
</dbReference>
<dbReference type="Proteomes" id="UP000582837">
    <property type="component" value="Unassembled WGS sequence"/>
</dbReference>
<comment type="caution">
    <text evidence="16">The sequence shown here is derived from an EMBL/GenBank/DDBJ whole genome shotgun (WGS) entry which is preliminary data.</text>
</comment>
<evidence type="ECO:0000259" key="15">
    <source>
        <dbReference type="PROSITE" id="PS51278"/>
    </source>
</evidence>
<keyword evidence="10" id="KW-0408">Iron</keyword>
<dbReference type="GO" id="GO:0004355">
    <property type="term" value="F:glutamate synthase (NADPH) activity"/>
    <property type="evidence" value="ECO:0007669"/>
    <property type="project" value="UniProtKB-EC"/>
</dbReference>
<name>A0A841GU36_9BACT</name>
<dbReference type="SUPFAM" id="SSF51395">
    <property type="entry name" value="FMN-linked oxidoreductases"/>
    <property type="match status" value="1"/>
</dbReference>
<dbReference type="CDD" id="cd00713">
    <property type="entry name" value="GltS"/>
    <property type="match status" value="1"/>
</dbReference>
<dbReference type="InterPro" id="IPR050711">
    <property type="entry name" value="ET-N_metabolism_enzyme"/>
</dbReference>
<reference evidence="16 17" key="1">
    <citation type="submission" date="2020-08" db="EMBL/GenBank/DDBJ databases">
        <title>Genomic Encyclopedia of Type Strains, Phase IV (KMG-IV): sequencing the most valuable type-strain genomes for metagenomic binning, comparative biology and taxonomic classification.</title>
        <authorList>
            <person name="Goeker M."/>
        </authorList>
    </citation>
    <scope>NUCLEOTIDE SEQUENCE [LARGE SCALE GENOMIC DNA]</scope>
    <source>
        <strain evidence="16 17">DSM 29007</strain>
    </source>
</reference>
<keyword evidence="9 16" id="KW-0560">Oxidoreductase</keyword>
<keyword evidence="8" id="KW-0315">Glutamine amidotransferase</keyword>
<comment type="similarity">
    <text evidence="3">Belongs to the glutamate synthase family.</text>
</comment>
<comment type="pathway">
    <text evidence="14">Amino-acid biosynthesis.</text>
</comment>
<dbReference type="NCBIfam" id="NF008730">
    <property type="entry name" value="PRK11750.1"/>
    <property type="match status" value="1"/>
</dbReference>
<feature type="domain" description="Glutamine amidotransferase type-2" evidence="15">
    <location>
        <begin position="15"/>
        <end position="393"/>
    </location>
</feature>
<evidence type="ECO:0000313" key="16">
    <source>
        <dbReference type="EMBL" id="MBB6068788.1"/>
    </source>
</evidence>
<keyword evidence="7" id="KW-0479">Metal-binding</keyword>
<dbReference type="InterPro" id="IPR029055">
    <property type="entry name" value="Ntn_hydrolases_N"/>
</dbReference>
<evidence type="ECO:0000256" key="8">
    <source>
        <dbReference type="ARBA" id="ARBA00022962"/>
    </source>
</evidence>
<keyword evidence="6" id="KW-0288">FMN</keyword>
<dbReference type="Gene3D" id="3.20.20.70">
    <property type="entry name" value="Aldolase class I"/>
    <property type="match status" value="2"/>
</dbReference>
<dbReference type="Gene3D" id="3.60.20.10">
    <property type="entry name" value="Glutamine Phosphoribosylpyrophosphate, subunit 1, domain 1"/>
    <property type="match status" value="1"/>
</dbReference>
<dbReference type="EC" id="1.4.1.13" evidence="16"/>
<dbReference type="InterPro" id="IPR006982">
    <property type="entry name" value="Glu_synth_centr_N"/>
</dbReference>
<comment type="cofactor">
    <cofactor evidence="2">
        <name>[3Fe-4S] cluster</name>
        <dbReference type="ChEBI" id="CHEBI:21137"/>
    </cofactor>
</comment>
<evidence type="ECO:0000256" key="7">
    <source>
        <dbReference type="ARBA" id="ARBA00022723"/>
    </source>
</evidence>
<evidence type="ECO:0000256" key="9">
    <source>
        <dbReference type="ARBA" id="ARBA00023002"/>
    </source>
</evidence>
<keyword evidence="5" id="KW-0285">Flavoprotein</keyword>
<keyword evidence="4" id="KW-0028">Amino-acid biosynthesis</keyword>
<evidence type="ECO:0000256" key="13">
    <source>
        <dbReference type="ARBA" id="ARBA00023291"/>
    </source>
</evidence>
<evidence type="ECO:0000256" key="2">
    <source>
        <dbReference type="ARBA" id="ARBA00001927"/>
    </source>
</evidence>
<proteinExistence type="inferred from homology"/>
<keyword evidence="11" id="KW-0411">Iron-sulfur</keyword>
<dbReference type="EMBL" id="JACHIA010000001">
    <property type="protein sequence ID" value="MBB6068788.1"/>
    <property type="molecule type" value="Genomic_DNA"/>
</dbReference>
<dbReference type="SUPFAM" id="SSF56235">
    <property type="entry name" value="N-terminal nucleophile aminohydrolases (Ntn hydrolases)"/>
    <property type="match status" value="1"/>
</dbReference>
<comment type="cofactor">
    <cofactor evidence="1">
        <name>FMN</name>
        <dbReference type="ChEBI" id="CHEBI:58210"/>
    </cofactor>
</comment>
<dbReference type="GO" id="GO:0006537">
    <property type="term" value="P:glutamate biosynthetic process"/>
    <property type="evidence" value="ECO:0007669"/>
    <property type="project" value="UniProtKB-KW"/>
</dbReference>
<dbReference type="InterPro" id="IPR002932">
    <property type="entry name" value="Glu_synthdom"/>
</dbReference>
<evidence type="ECO:0000256" key="6">
    <source>
        <dbReference type="ARBA" id="ARBA00022643"/>
    </source>
</evidence>
<dbReference type="GO" id="GO:0016040">
    <property type="term" value="F:glutamate synthase (NADH) activity"/>
    <property type="evidence" value="ECO:0007669"/>
    <property type="project" value="UniProtKB-EC"/>
</dbReference>
<keyword evidence="12" id="KW-0314">Glutamate biosynthesis</keyword>
<dbReference type="SUPFAM" id="SSF69336">
    <property type="entry name" value="Alpha subunit of glutamate synthase, C-terminal domain"/>
    <property type="match status" value="1"/>
</dbReference>
<dbReference type="RefSeq" id="WP_183685452.1">
    <property type="nucleotide sequence ID" value="NZ_JABDTL010000001.1"/>
</dbReference>
<dbReference type="PANTHER" id="PTHR11938:SF133">
    <property type="entry name" value="GLUTAMATE SYNTHASE (NADH)"/>
    <property type="match status" value="1"/>
</dbReference>
<organism evidence="16 17">
    <name type="scientific">Longimicrobium terrae</name>
    <dbReference type="NCBI Taxonomy" id="1639882"/>
    <lineage>
        <taxon>Bacteria</taxon>
        <taxon>Pseudomonadati</taxon>
        <taxon>Gemmatimonadota</taxon>
        <taxon>Longimicrobiia</taxon>
        <taxon>Longimicrobiales</taxon>
        <taxon>Longimicrobiaceae</taxon>
        <taxon>Longimicrobium</taxon>
    </lineage>
</organism>
<sequence>MHTSLYEPRFEHDACGVGFVARVSGHPGHDILRMALGALASLEHRGATSADGSSGDGAGVMTQIPRALLAREAAALGLSLDDTDEIALGMLFADADGLAERALETALAKQGLRAAAWRAVPVDPGALGERARTELPRIVQALVVVDGPDVADLERRLYLARKAFERSGAPGYVCSLSSRTVVYKALSAAHALADFYPDLADPLYQTAVAVYHQRYATNSLPSWNLAQPFRMLAHNGEINTLWSNRAWMDVRQAELPAELHPLLPADGSDSAALDAALELLARNGRGAAHSLSMLVTPAWEETGDELPPEVRAFFHAHAPLLEPWDGPAAVVFCDGGRVGAALDRNGLRPCRYHITDDGLVIAGSEAGAVPLDPHHVVEKGRLGPGQMLLVDVDAGRILRDDEIKHGLARDHAAPRWSAVPLAASEGAPPLGLDALSRMQRAFGITREDLQFILMPMWDAGAEAIWSMGDDTPVPPLSRVPRPVHAFLRQRFAQVTNPPIDPLREKRVMSLRTWLGPRPSLFDEAERTRLFELASPLLDRGTMAALRAQDLVRVAEIDCTFSVRDGLQTRVAALADEAERAVRGGAGLLVMTDRGVGAERPAVPLALAVGAAHHRLVRTGLRTRAGIVAEAGDCWDVHAVAVLIGCGATVVHPWMALECALATGVPGAEGRVIDALETGLRKVMSRMGISTVASYRGGQMFEALGLADEVVDACFRGMPSRIAGVGFGAFGADAAARAVAAFAEDEPDLGDPGRVRFRRGDDAEHHAWSPPAVRALQRASGSARGAGQGTPDRGAWEELQRLATDGAPRQLRDLLDFLPAGPEVPLDEVEPATEIVRRFVSSAMSLGALSPEAHQAITVGMNRLGARSNSGEGGEDPAWYRAGGGDRLDSRVKQVASGRFGVTTQYLARAEELEIKIAQGAKPGEGGQLPGQKVTELIARLRHAQPGVPLISPPPHHDIYSIEDLAQLIHDLKAVNPRAAVGVKLVAQAGVGTVAAGVAKAYAEYIAIAGHAGGTGASPISSIKYTGVPWELGLAEAQQVLVRNGLRGRVRLRVDGGLRTARDVVAAALLGAEEFGFGTAPLVAIGCDMARQCHRDSCPAGIATQSPELRERFRGTPEQVVAFFLHLAEDVRALLGRLGFRRLEDAVGRVDVVRQVRAPAGIDLSRMLAVPKGDELRCTQPRNPRPHARPALDERFTADALAAIRAGNPFRASYRIRNGDLTVGAGLAGALAGDLDLPVPPSIDLAFTGSAGQSFGAFAVHGTRLTLIGEANDYVGKGLCGGELVLRPDGLAARDPSRSVILGNVALYGATAGRLFAAGRAGERFAVRNSGALAVVEGVGDHGCEYMTGGTVVVLGRTGWNFAAGMTGGAAYVLDPRALFADRVNTGTVTLRRPSRAELDRLRAWVREHEELTGSRHAGALLNDWRMVSRTFWRVSPVAAGVPEAAVASADAGAFFR</sequence>
<gene>
    <name evidence="16" type="ORF">HNQ61_000399</name>
</gene>
<dbReference type="GO" id="GO:0051538">
    <property type="term" value="F:3 iron, 4 sulfur cluster binding"/>
    <property type="evidence" value="ECO:0007669"/>
    <property type="project" value="UniProtKB-KW"/>
</dbReference>
<evidence type="ECO:0000256" key="10">
    <source>
        <dbReference type="ARBA" id="ARBA00023004"/>
    </source>
</evidence>
<dbReference type="Gene3D" id="2.160.20.60">
    <property type="entry name" value="Glutamate synthase, alpha subunit, C-terminal domain"/>
    <property type="match status" value="1"/>
</dbReference>
<dbReference type="EC" id="1.4.1.14" evidence="16"/>
<keyword evidence="13" id="KW-0003">3Fe-4S</keyword>
<dbReference type="Pfam" id="PF00310">
    <property type="entry name" value="GATase_2"/>
    <property type="match status" value="1"/>
</dbReference>
<dbReference type="InterPro" id="IPR013785">
    <property type="entry name" value="Aldolase_TIM"/>
</dbReference>
<evidence type="ECO:0000256" key="14">
    <source>
        <dbReference type="ARBA" id="ARBA00029440"/>
    </source>
</evidence>
<evidence type="ECO:0000256" key="1">
    <source>
        <dbReference type="ARBA" id="ARBA00001917"/>
    </source>
</evidence>
<dbReference type="CDD" id="cd02808">
    <property type="entry name" value="GltS_FMN"/>
    <property type="match status" value="1"/>
</dbReference>
<dbReference type="Pfam" id="PF01493">
    <property type="entry name" value="GXGXG"/>
    <property type="match status" value="1"/>
</dbReference>
<evidence type="ECO:0000313" key="17">
    <source>
        <dbReference type="Proteomes" id="UP000582837"/>
    </source>
</evidence>
<dbReference type="Pfam" id="PF01645">
    <property type="entry name" value="Glu_synthase"/>
    <property type="match status" value="1"/>
</dbReference>
<dbReference type="PROSITE" id="PS51278">
    <property type="entry name" value="GATASE_TYPE_2"/>
    <property type="match status" value="1"/>
</dbReference>
<dbReference type="GO" id="GO:0019676">
    <property type="term" value="P:ammonia assimilation cycle"/>
    <property type="evidence" value="ECO:0007669"/>
    <property type="project" value="TreeGrafter"/>
</dbReference>
<evidence type="ECO:0000256" key="5">
    <source>
        <dbReference type="ARBA" id="ARBA00022630"/>
    </source>
</evidence>
<evidence type="ECO:0000256" key="3">
    <source>
        <dbReference type="ARBA" id="ARBA00009716"/>
    </source>
</evidence>
<protein>
    <submittedName>
        <fullName evidence="16">Glutamate synthase (NADPH/NADH) large chain</fullName>
        <ecNumber evidence="16">1.4.1.13</ecNumber>
        <ecNumber evidence="16">1.4.1.14</ecNumber>
    </submittedName>
</protein>
<evidence type="ECO:0000256" key="12">
    <source>
        <dbReference type="ARBA" id="ARBA00023164"/>
    </source>
</evidence>
<dbReference type="InterPro" id="IPR002489">
    <property type="entry name" value="Glu_synth_asu_C"/>
</dbReference>
<evidence type="ECO:0000256" key="4">
    <source>
        <dbReference type="ARBA" id="ARBA00022605"/>
    </source>
</evidence>
<evidence type="ECO:0000256" key="11">
    <source>
        <dbReference type="ARBA" id="ARBA00023014"/>
    </source>
</evidence>
<dbReference type="InterPro" id="IPR036485">
    <property type="entry name" value="Glu_synth_asu_C_sf"/>
</dbReference>
<dbReference type="Pfam" id="PF04898">
    <property type="entry name" value="Glu_syn_central"/>
    <property type="match status" value="1"/>
</dbReference>
<dbReference type="InterPro" id="IPR017932">
    <property type="entry name" value="GATase_2_dom"/>
</dbReference>
<accession>A0A841GU36</accession>
<keyword evidence="17" id="KW-1185">Reference proteome</keyword>